<proteinExistence type="predicted"/>
<name>A0ACD5XCJ2_AVESA</name>
<evidence type="ECO:0000313" key="2">
    <source>
        <dbReference type="Proteomes" id="UP001732700"/>
    </source>
</evidence>
<reference evidence="1" key="2">
    <citation type="submission" date="2025-09" db="UniProtKB">
        <authorList>
            <consortium name="EnsemblPlants"/>
        </authorList>
    </citation>
    <scope>IDENTIFICATION</scope>
</reference>
<organism evidence="1 2">
    <name type="scientific">Avena sativa</name>
    <name type="common">Oat</name>
    <dbReference type="NCBI Taxonomy" id="4498"/>
    <lineage>
        <taxon>Eukaryota</taxon>
        <taxon>Viridiplantae</taxon>
        <taxon>Streptophyta</taxon>
        <taxon>Embryophyta</taxon>
        <taxon>Tracheophyta</taxon>
        <taxon>Spermatophyta</taxon>
        <taxon>Magnoliopsida</taxon>
        <taxon>Liliopsida</taxon>
        <taxon>Poales</taxon>
        <taxon>Poaceae</taxon>
        <taxon>BOP clade</taxon>
        <taxon>Pooideae</taxon>
        <taxon>Poodae</taxon>
        <taxon>Poeae</taxon>
        <taxon>Poeae Chloroplast Group 1 (Aveneae type)</taxon>
        <taxon>Aveninae</taxon>
        <taxon>Avena</taxon>
    </lineage>
</organism>
<reference evidence="1" key="1">
    <citation type="submission" date="2021-05" db="EMBL/GenBank/DDBJ databases">
        <authorList>
            <person name="Scholz U."/>
            <person name="Mascher M."/>
            <person name="Fiebig A."/>
        </authorList>
    </citation>
    <scope>NUCLEOTIDE SEQUENCE [LARGE SCALE GENOMIC DNA]</scope>
</reference>
<accession>A0ACD5XCJ2</accession>
<dbReference type="Proteomes" id="UP001732700">
    <property type="component" value="Chromosome 4D"/>
</dbReference>
<sequence>MEIDAEVANNKDYDSSEHEMLPLEEGHMNVNDGDDASDDNIEIDADEQIESEVLDSEYIHKLIIGSDNTYDYYGESDLETVEGLCSVNNSEVTSDDPKEKEYKVDCDKDNGHPGDEREKYWKIKDLTFCSKAAAYVFYNSYARDQGFSIRKGRSKISKHASQDVVRRTFVCSREGKRLKKYLPLEGRKYRPRAESRCGCTTQLTVKLDRSTGVWRVRNFDDSHNHLLARPDEVPFLWSHGKIKDFQRAEILAMAASGIRKHMIMSSFISKYGRYSFVGFTRKDLYNLCAREKRKLLSSGDAATAIGIMERRKEKDPDFVFDHELDDKGRLKCLFWCDSQSRMDYKDYGDVLVFDSTYKMNRYGMPFVPFVGLNNHRKTTVFGCAIISDETEHTYSWLLRTFMRAMYQKRPKSVITDADAAMIRAIRNVLPDVWHRICTWHIEKNMSKHLSPKSLPEFRSLLYYTTTESKFEEGWHAYVRKWQTNKTKTWLRRMYKKKRMWAGAYLADGFWLGMKSNQRSESLNSCLHLHLDYGMTLVDLIVHYENAIVRFQENEARDDCTSSQTMPVTVTKWPEIERAAANTFTKANFYIIQEELCKIDGMVLVKKSEGEESARFLVAWRNNRRNQFIVEYTPSNSEKSIECTCRRMLRRGIPCKHIQC</sequence>
<protein>
    <submittedName>
        <fullName evidence="1">Uncharacterized protein</fullName>
    </submittedName>
</protein>
<evidence type="ECO:0000313" key="1">
    <source>
        <dbReference type="EnsemblPlants" id="AVESA.00010b.r2.4DG0792670.1.CDS"/>
    </source>
</evidence>
<keyword evidence="2" id="KW-1185">Reference proteome</keyword>
<dbReference type="EnsemblPlants" id="AVESA.00010b.r2.4DG0792670.1">
    <property type="protein sequence ID" value="AVESA.00010b.r2.4DG0792670.1.CDS"/>
    <property type="gene ID" value="AVESA.00010b.r2.4DG0792670"/>
</dbReference>